<dbReference type="PANTHER" id="PTHR35836:SF1">
    <property type="entry name" value="VCBS REPEAT-CONTAINING PROTEIN"/>
    <property type="match status" value="1"/>
</dbReference>
<dbReference type="EMBL" id="VGJX01000375">
    <property type="protein sequence ID" value="MBM3274917.1"/>
    <property type="molecule type" value="Genomic_DNA"/>
</dbReference>
<feature type="chain" id="PRO_5038105496" evidence="2">
    <location>
        <begin position="21"/>
        <end position="435"/>
    </location>
</feature>
<dbReference type="SUPFAM" id="SSF69318">
    <property type="entry name" value="Integrin alpha N-terminal domain"/>
    <property type="match status" value="1"/>
</dbReference>
<dbReference type="Pfam" id="PF13517">
    <property type="entry name" value="FG-GAP_3"/>
    <property type="match status" value="1"/>
</dbReference>
<evidence type="ECO:0000256" key="1">
    <source>
        <dbReference type="ARBA" id="ARBA00022729"/>
    </source>
</evidence>
<gene>
    <name evidence="3" type="ORF">FJZ00_07175</name>
</gene>
<proteinExistence type="predicted"/>
<evidence type="ECO:0000313" key="3">
    <source>
        <dbReference type="EMBL" id="MBM3274917.1"/>
    </source>
</evidence>
<accession>A0A937X5Y4</accession>
<name>A0A937X5Y4_9BACT</name>
<dbReference type="InterPro" id="IPR013517">
    <property type="entry name" value="FG-GAP"/>
</dbReference>
<dbReference type="AlphaFoldDB" id="A0A937X5Y4"/>
<dbReference type="PROSITE" id="PS51257">
    <property type="entry name" value="PROKAR_LIPOPROTEIN"/>
    <property type="match status" value="1"/>
</dbReference>
<dbReference type="Gene3D" id="2.130.10.130">
    <property type="entry name" value="Integrin alpha, N-terminal"/>
    <property type="match status" value="1"/>
</dbReference>
<keyword evidence="1 2" id="KW-0732">Signal</keyword>
<protein>
    <submittedName>
        <fullName evidence="3">VCBS repeat-containing protein</fullName>
    </submittedName>
</protein>
<sequence>MTRSYTRRTLLAVVSTAALTACGMPSIQSDPGSKLVLNTEIRGQTMRVKVKAEIAVPRPAMLSLQPLPPTGRMALIISSFGVFGKVDGVRAIRDVGNALSSGGASPEVLAQDIVWPNEALVVPEAIGGGPVLVVAGGFLVPGKTGAITLVSLPGGRKPAGTRHVVAQGPQGWFYHRTVVRDLDGDGRMDILTARAQKPMMGAAQGQLVWYEQPDADPLGRPWTEHVMATGPDVHFHPADLDGDGREEILAAQFFSRKLSLFWPAGASYAGRVVDDSLGAAFDVTTADLDGDGRPEVLATNHESDRKAGVFAYDIPADPRSGTWTRRTLLSGIETRQQGINQASPGQALAFHPGRDWPGKKPAILVAGDASQRAHLLVPGSQAAGDWAYREEIVLDAKATVGTCAAGDVDGDGTAEVFVPAYDRDRIFVLEVAPRK</sequence>
<dbReference type="Proteomes" id="UP000703893">
    <property type="component" value="Unassembled WGS sequence"/>
</dbReference>
<dbReference type="InterPro" id="IPR028994">
    <property type="entry name" value="Integrin_alpha_N"/>
</dbReference>
<feature type="signal peptide" evidence="2">
    <location>
        <begin position="1"/>
        <end position="20"/>
    </location>
</feature>
<comment type="caution">
    <text evidence="3">The sequence shown here is derived from an EMBL/GenBank/DDBJ whole genome shotgun (WGS) entry which is preliminary data.</text>
</comment>
<organism evidence="3 4">
    <name type="scientific">Candidatus Tanganyikabacteria bacterium</name>
    <dbReference type="NCBI Taxonomy" id="2961651"/>
    <lineage>
        <taxon>Bacteria</taxon>
        <taxon>Bacillati</taxon>
        <taxon>Candidatus Sericytochromatia</taxon>
        <taxon>Candidatus Tanganyikabacteria</taxon>
    </lineage>
</organism>
<evidence type="ECO:0000256" key="2">
    <source>
        <dbReference type="SAM" id="SignalP"/>
    </source>
</evidence>
<reference evidence="3 4" key="1">
    <citation type="submission" date="2019-03" db="EMBL/GenBank/DDBJ databases">
        <title>Lake Tanganyika Metagenome-Assembled Genomes (MAGs).</title>
        <authorList>
            <person name="Tran P."/>
        </authorList>
    </citation>
    <scope>NUCLEOTIDE SEQUENCE [LARGE SCALE GENOMIC DNA]</scope>
    <source>
        <strain evidence="3">K_DeepCast_65m_m2_236</strain>
    </source>
</reference>
<dbReference type="PANTHER" id="PTHR35836">
    <property type="entry name" value="VCBS REPEAT-CONTAINING PROTEIN"/>
    <property type="match status" value="1"/>
</dbReference>
<evidence type="ECO:0000313" key="4">
    <source>
        <dbReference type="Proteomes" id="UP000703893"/>
    </source>
</evidence>